<dbReference type="CDD" id="cd11065">
    <property type="entry name" value="CYP64-like"/>
    <property type="match status" value="1"/>
</dbReference>
<evidence type="ECO:0000256" key="6">
    <source>
        <dbReference type="ARBA" id="ARBA00023002"/>
    </source>
</evidence>
<organism evidence="11 12">
    <name type="scientific">Thelephora terrestris</name>
    <dbReference type="NCBI Taxonomy" id="56493"/>
    <lineage>
        <taxon>Eukaryota</taxon>
        <taxon>Fungi</taxon>
        <taxon>Dikarya</taxon>
        <taxon>Basidiomycota</taxon>
        <taxon>Agaricomycotina</taxon>
        <taxon>Agaricomycetes</taxon>
        <taxon>Thelephorales</taxon>
        <taxon>Thelephoraceae</taxon>
        <taxon>Thelephora</taxon>
    </lineage>
</organism>
<keyword evidence="8 10" id="KW-0503">Monooxygenase</keyword>
<dbReference type="InterPro" id="IPR002401">
    <property type="entry name" value="Cyt_P450_E_grp-I"/>
</dbReference>
<dbReference type="GO" id="GO:0004497">
    <property type="term" value="F:monooxygenase activity"/>
    <property type="evidence" value="ECO:0007669"/>
    <property type="project" value="UniProtKB-KW"/>
</dbReference>
<comment type="cofactor">
    <cofactor evidence="1 9">
        <name>heme</name>
        <dbReference type="ChEBI" id="CHEBI:30413"/>
    </cofactor>
</comment>
<dbReference type="PROSITE" id="PS00086">
    <property type="entry name" value="CYTOCHROME_P450"/>
    <property type="match status" value="1"/>
</dbReference>
<dbReference type="GO" id="GO:0005506">
    <property type="term" value="F:iron ion binding"/>
    <property type="evidence" value="ECO:0007669"/>
    <property type="project" value="InterPro"/>
</dbReference>
<evidence type="ECO:0000256" key="2">
    <source>
        <dbReference type="ARBA" id="ARBA00005179"/>
    </source>
</evidence>
<dbReference type="PRINTS" id="PR00463">
    <property type="entry name" value="EP450I"/>
</dbReference>
<dbReference type="OrthoDB" id="2789670at2759"/>
<name>A0A9P6HJS9_9AGAM</name>
<keyword evidence="5 9" id="KW-0479">Metal-binding</keyword>
<evidence type="ECO:0000256" key="5">
    <source>
        <dbReference type="ARBA" id="ARBA00022723"/>
    </source>
</evidence>
<evidence type="ECO:0000256" key="10">
    <source>
        <dbReference type="RuleBase" id="RU000461"/>
    </source>
</evidence>
<evidence type="ECO:0000256" key="9">
    <source>
        <dbReference type="PIRSR" id="PIRSR602401-1"/>
    </source>
</evidence>
<feature type="binding site" description="axial binding residue" evidence="9">
    <location>
        <position position="440"/>
    </location>
    <ligand>
        <name>heme</name>
        <dbReference type="ChEBI" id="CHEBI:30413"/>
    </ligand>
    <ligandPart>
        <name>Fe</name>
        <dbReference type="ChEBI" id="CHEBI:18248"/>
    </ligandPart>
</feature>
<dbReference type="AlphaFoldDB" id="A0A9P6HJS9"/>
<reference evidence="11" key="1">
    <citation type="journal article" date="2020" name="Nat. Commun.">
        <title>Large-scale genome sequencing of mycorrhizal fungi provides insights into the early evolution of symbiotic traits.</title>
        <authorList>
            <person name="Miyauchi S."/>
            <person name="Kiss E."/>
            <person name="Kuo A."/>
            <person name="Drula E."/>
            <person name="Kohler A."/>
            <person name="Sanchez-Garcia M."/>
            <person name="Morin E."/>
            <person name="Andreopoulos B."/>
            <person name="Barry K.W."/>
            <person name="Bonito G."/>
            <person name="Buee M."/>
            <person name="Carver A."/>
            <person name="Chen C."/>
            <person name="Cichocki N."/>
            <person name="Clum A."/>
            <person name="Culley D."/>
            <person name="Crous P.W."/>
            <person name="Fauchery L."/>
            <person name="Girlanda M."/>
            <person name="Hayes R.D."/>
            <person name="Keri Z."/>
            <person name="LaButti K."/>
            <person name="Lipzen A."/>
            <person name="Lombard V."/>
            <person name="Magnuson J."/>
            <person name="Maillard F."/>
            <person name="Murat C."/>
            <person name="Nolan M."/>
            <person name="Ohm R.A."/>
            <person name="Pangilinan J."/>
            <person name="Pereira M.F."/>
            <person name="Perotto S."/>
            <person name="Peter M."/>
            <person name="Pfister S."/>
            <person name="Riley R."/>
            <person name="Sitrit Y."/>
            <person name="Stielow J.B."/>
            <person name="Szollosi G."/>
            <person name="Zifcakova L."/>
            <person name="Stursova M."/>
            <person name="Spatafora J.W."/>
            <person name="Tedersoo L."/>
            <person name="Vaario L.M."/>
            <person name="Yamada A."/>
            <person name="Yan M."/>
            <person name="Wang P."/>
            <person name="Xu J."/>
            <person name="Bruns T."/>
            <person name="Baldrian P."/>
            <person name="Vilgalys R."/>
            <person name="Dunand C."/>
            <person name="Henrissat B."/>
            <person name="Grigoriev I.V."/>
            <person name="Hibbett D."/>
            <person name="Nagy L.G."/>
            <person name="Martin F.M."/>
        </authorList>
    </citation>
    <scope>NUCLEOTIDE SEQUENCE</scope>
    <source>
        <strain evidence="11">UH-Tt-Lm1</strain>
    </source>
</reference>
<comment type="caution">
    <text evidence="11">The sequence shown here is derived from an EMBL/GenBank/DDBJ whole genome shotgun (WGS) entry which is preliminary data.</text>
</comment>
<evidence type="ECO:0000256" key="3">
    <source>
        <dbReference type="ARBA" id="ARBA00010617"/>
    </source>
</evidence>
<dbReference type="GO" id="GO:0020037">
    <property type="term" value="F:heme binding"/>
    <property type="evidence" value="ECO:0007669"/>
    <property type="project" value="InterPro"/>
</dbReference>
<keyword evidence="12" id="KW-1185">Reference proteome</keyword>
<keyword evidence="6 10" id="KW-0560">Oxidoreductase</keyword>
<dbReference type="Proteomes" id="UP000736335">
    <property type="component" value="Unassembled WGS sequence"/>
</dbReference>
<reference evidence="11" key="2">
    <citation type="submission" date="2020-11" db="EMBL/GenBank/DDBJ databases">
        <authorList>
            <consortium name="DOE Joint Genome Institute"/>
            <person name="Kuo A."/>
            <person name="Miyauchi S."/>
            <person name="Kiss E."/>
            <person name="Drula E."/>
            <person name="Kohler A."/>
            <person name="Sanchez-Garcia M."/>
            <person name="Andreopoulos B."/>
            <person name="Barry K.W."/>
            <person name="Bonito G."/>
            <person name="Buee M."/>
            <person name="Carver A."/>
            <person name="Chen C."/>
            <person name="Cichocki N."/>
            <person name="Clum A."/>
            <person name="Culley D."/>
            <person name="Crous P.W."/>
            <person name="Fauchery L."/>
            <person name="Girlanda M."/>
            <person name="Hayes R."/>
            <person name="Keri Z."/>
            <person name="Labutti K."/>
            <person name="Lipzen A."/>
            <person name="Lombard V."/>
            <person name="Magnuson J."/>
            <person name="Maillard F."/>
            <person name="Morin E."/>
            <person name="Murat C."/>
            <person name="Nolan M."/>
            <person name="Ohm R."/>
            <person name="Pangilinan J."/>
            <person name="Pereira M."/>
            <person name="Perotto S."/>
            <person name="Peter M."/>
            <person name="Riley R."/>
            <person name="Sitrit Y."/>
            <person name="Stielow B."/>
            <person name="Szollosi G."/>
            <person name="Zifcakova L."/>
            <person name="Stursova M."/>
            <person name="Spatafora J.W."/>
            <person name="Tedersoo L."/>
            <person name="Vaario L.-M."/>
            <person name="Yamada A."/>
            <person name="Yan M."/>
            <person name="Wang P."/>
            <person name="Xu J."/>
            <person name="Bruns T."/>
            <person name="Baldrian P."/>
            <person name="Vilgalys R."/>
            <person name="Henrissat B."/>
            <person name="Grigoriev I.V."/>
            <person name="Hibbett D."/>
            <person name="Nagy L.G."/>
            <person name="Martin F.M."/>
        </authorList>
    </citation>
    <scope>NUCLEOTIDE SEQUENCE</scope>
    <source>
        <strain evidence="11">UH-Tt-Lm1</strain>
    </source>
</reference>
<evidence type="ECO:0000256" key="8">
    <source>
        <dbReference type="ARBA" id="ARBA00023033"/>
    </source>
</evidence>
<evidence type="ECO:0000256" key="4">
    <source>
        <dbReference type="ARBA" id="ARBA00022617"/>
    </source>
</evidence>
<evidence type="ECO:0000256" key="1">
    <source>
        <dbReference type="ARBA" id="ARBA00001971"/>
    </source>
</evidence>
<comment type="pathway">
    <text evidence="2">Secondary metabolite biosynthesis.</text>
</comment>
<gene>
    <name evidence="11" type="ORF">BJ322DRAFT_1180081</name>
</gene>
<evidence type="ECO:0000313" key="12">
    <source>
        <dbReference type="Proteomes" id="UP000736335"/>
    </source>
</evidence>
<keyword evidence="4 9" id="KW-0349">Heme</keyword>
<dbReference type="InterPro" id="IPR050364">
    <property type="entry name" value="Cytochrome_P450_fung"/>
</dbReference>
<evidence type="ECO:0000256" key="7">
    <source>
        <dbReference type="ARBA" id="ARBA00023004"/>
    </source>
</evidence>
<dbReference type="Gene3D" id="1.10.630.10">
    <property type="entry name" value="Cytochrome P450"/>
    <property type="match status" value="1"/>
</dbReference>
<dbReference type="InterPro" id="IPR001128">
    <property type="entry name" value="Cyt_P450"/>
</dbReference>
<dbReference type="PANTHER" id="PTHR46300:SF7">
    <property type="entry name" value="P450, PUTATIVE (EUROFUNG)-RELATED"/>
    <property type="match status" value="1"/>
</dbReference>
<sequence>MAVDLVILTLAGAVATLSVLALRQRVAAKKLPPGPKPLPLIGNALNLTTKELWLRAAEWAKQYGEIVYISAAGIPMVFLNDYKAYNDLLHNRGDIYSDKPRMVMTGELCGAEYMVPFTGAGDRMRRQRRILVKAIGAGSIKTYEPILDGQSRDFVQNLTKPGMDFRKTLLWYNAGLTLMVLYGHKVTSADDRFMKLAAESTEVLSNKLVTGGGVWAVDIFPFLRYLPSWLPGAGFKRSAVEWKKLIEDFVNEPYEDCKEKIKNGTATPSFTSLAFDNKENMSEQEDFDLRWTTNSMYVGSIDTTGSAIANFVLAMVRHPEVLAKAQAEVDSVVGHSRLPDFGDRPAMPYIEAMLSECLRYATPAPLNLPHQLMQDDEYNGYFLPKGSWVIGNIWAIARDETAYPDPNSFKPERFLEPVDGETKKRLDPRNYVFGAGRRRCPGIHLVEAGLWLVIARIVATLDIRKKVVDGVEVEPEVSYDNAFLRIPSAFQFDIKPRPHVNWDLL</sequence>
<dbReference type="PANTHER" id="PTHR46300">
    <property type="entry name" value="P450, PUTATIVE (EUROFUNG)-RELATED-RELATED"/>
    <property type="match status" value="1"/>
</dbReference>
<dbReference type="Pfam" id="PF00067">
    <property type="entry name" value="p450"/>
    <property type="match status" value="1"/>
</dbReference>
<dbReference type="EMBL" id="WIUZ02000004">
    <property type="protein sequence ID" value="KAF9787826.1"/>
    <property type="molecule type" value="Genomic_DNA"/>
</dbReference>
<evidence type="ECO:0000313" key="11">
    <source>
        <dbReference type="EMBL" id="KAF9787826.1"/>
    </source>
</evidence>
<dbReference type="SUPFAM" id="SSF48264">
    <property type="entry name" value="Cytochrome P450"/>
    <property type="match status" value="1"/>
</dbReference>
<comment type="similarity">
    <text evidence="3 10">Belongs to the cytochrome P450 family.</text>
</comment>
<dbReference type="GO" id="GO:0016705">
    <property type="term" value="F:oxidoreductase activity, acting on paired donors, with incorporation or reduction of molecular oxygen"/>
    <property type="evidence" value="ECO:0007669"/>
    <property type="project" value="InterPro"/>
</dbReference>
<keyword evidence="7 9" id="KW-0408">Iron</keyword>
<dbReference type="InterPro" id="IPR036396">
    <property type="entry name" value="Cyt_P450_sf"/>
</dbReference>
<dbReference type="InterPro" id="IPR017972">
    <property type="entry name" value="Cyt_P450_CS"/>
</dbReference>
<accession>A0A9P6HJS9</accession>
<proteinExistence type="inferred from homology"/>
<protein>
    <submittedName>
        <fullName evidence="11">Cytochrome P450</fullName>
    </submittedName>
</protein>